<evidence type="ECO:0000313" key="14">
    <source>
        <dbReference type="EMBL" id="TPX12292.1"/>
    </source>
</evidence>
<comment type="cofactor">
    <cofactor evidence="1">
        <name>Cu cation</name>
        <dbReference type="ChEBI" id="CHEBI:23378"/>
    </cofactor>
</comment>
<dbReference type="InterPro" id="IPR015798">
    <property type="entry name" value="Cu_amine_oxidase_C"/>
</dbReference>
<dbReference type="PRINTS" id="PR00766">
    <property type="entry name" value="CUDAOXIDASE"/>
</dbReference>
<keyword evidence="15" id="KW-1185">Reference proteome</keyword>
<dbReference type="GO" id="GO:0005886">
    <property type="term" value="C:plasma membrane"/>
    <property type="evidence" value="ECO:0007669"/>
    <property type="project" value="TreeGrafter"/>
</dbReference>
<feature type="domain" description="Copper amine oxidase catalytic" evidence="11">
    <location>
        <begin position="334"/>
        <end position="740"/>
    </location>
</feature>
<feature type="domain" description="DUF1965" evidence="13">
    <location>
        <begin position="253"/>
        <end position="301"/>
    </location>
</feature>
<dbReference type="Gene3D" id="3.10.450.40">
    <property type="match status" value="2"/>
</dbReference>
<gene>
    <name evidence="14" type="ORF">E0L32_006939</name>
</gene>
<name>A0A507AQM8_9PEZI</name>
<comment type="similarity">
    <text evidence="2 9">Belongs to the copper/topaquinone oxidase family.</text>
</comment>
<feature type="domain" description="Copper amine oxidase N2-terminal" evidence="12">
    <location>
        <begin position="85"/>
        <end position="151"/>
    </location>
</feature>
<feature type="active site" description="Schiff-base intermediate with substrate; via topaquinone" evidence="7">
    <location>
        <position position="495"/>
    </location>
</feature>
<dbReference type="PANTHER" id="PTHR10638:SF20">
    <property type="entry name" value="AMINE OXIDASE"/>
    <property type="match status" value="1"/>
</dbReference>
<dbReference type="SUPFAM" id="SSF49998">
    <property type="entry name" value="Amine oxidase catalytic domain"/>
    <property type="match status" value="1"/>
</dbReference>
<proteinExistence type="inferred from homology"/>
<feature type="chain" id="PRO_5021207087" description="Amine oxidase" evidence="10">
    <location>
        <begin position="17"/>
        <end position="792"/>
    </location>
</feature>
<dbReference type="InterPro" id="IPR015328">
    <property type="entry name" value="DUF1965"/>
</dbReference>
<reference evidence="14 15" key="1">
    <citation type="submission" date="2019-06" db="EMBL/GenBank/DDBJ databases">
        <title>Draft genome sequence of the filamentous fungus Phialemoniopsis curvata isolated from diesel fuel.</title>
        <authorList>
            <person name="Varaljay V.A."/>
            <person name="Lyon W.J."/>
            <person name="Crouch A.L."/>
            <person name="Drake C.E."/>
            <person name="Hollomon J.M."/>
            <person name="Nadeau L.J."/>
            <person name="Nunn H.S."/>
            <person name="Stevenson B.S."/>
            <person name="Bojanowski C.L."/>
            <person name="Crookes-Goodson W.J."/>
        </authorList>
    </citation>
    <scope>NUCLEOTIDE SEQUENCE [LARGE SCALE GENOMIC DNA]</scope>
    <source>
        <strain evidence="14 15">D216</strain>
    </source>
</reference>
<keyword evidence="6 9" id="KW-0186">Copper</keyword>
<feature type="signal peptide" evidence="10">
    <location>
        <begin position="1"/>
        <end position="16"/>
    </location>
</feature>
<evidence type="ECO:0000256" key="8">
    <source>
        <dbReference type="PIRSR" id="PIRSR600269-51"/>
    </source>
</evidence>
<dbReference type="InParanoid" id="A0A507AQM8"/>
<organism evidence="14 15">
    <name type="scientific">Thyridium curvatum</name>
    <dbReference type="NCBI Taxonomy" id="1093900"/>
    <lineage>
        <taxon>Eukaryota</taxon>
        <taxon>Fungi</taxon>
        <taxon>Dikarya</taxon>
        <taxon>Ascomycota</taxon>
        <taxon>Pezizomycotina</taxon>
        <taxon>Sordariomycetes</taxon>
        <taxon>Sordariomycetidae</taxon>
        <taxon>Thyridiales</taxon>
        <taxon>Thyridiaceae</taxon>
        <taxon>Thyridium</taxon>
    </lineage>
</organism>
<dbReference type="GO" id="GO:0005507">
    <property type="term" value="F:copper ion binding"/>
    <property type="evidence" value="ECO:0007669"/>
    <property type="project" value="InterPro"/>
</dbReference>
<evidence type="ECO:0000256" key="9">
    <source>
        <dbReference type="RuleBase" id="RU000672"/>
    </source>
</evidence>
<dbReference type="PANTHER" id="PTHR10638">
    <property type="entry name" value="COPPER AMINE OXIDASE"/>
    <property type="match status" value="1"/>
</dbReference>
<comment type="caution">
    <text evidence="14">The sequence shown here is derived from an EMBL/GenBank/DDBJ whole genome shotgun (WGS) entry which is preliminary data.</text>
</comment>
<evidence type="ECO:0000256" key="1">
    <source>
        <dbReference type="ARBA" id="ARBA00001935"/>
    </source>
</evidence>
<accession>A0A507AQM8</accession>
<evidence type="ECO:0000256" key="7">
    <source>
        <dbReference type="PIRSR" id="PIRSR600269-50"/>
    </source>
</evidence>
<evidence type="ECO:0000256" key="4">
    <source>
        <dbReference type="ARBA" id="ARBA00022772"/>
    </source>
</evidence>
<dbReference type="RefSeq" id="XP_030994003.1">
    <property type="nucleotide sequence ID" value="XM_031141627.1"/>
</dbReference>
<sequence length="792" mass="88714">MWKLKTLLFSVGLAGATVVPPLGLDRRLLHDQMERRSLNKTSGSACGLGKPAPIVAAPKLNVWSQITPEDNLAVWKLLHDPKTGLNLTDPATAGINDNYVFWIDTLHTNKSAVLPYLDGSGVPPSKYARVIIFEGGKQEPVSQEYQVGPLPVSAQTKVEKLDWMYNGGMGGAVPYNGRHNDFKKMSATDTLVNAVMGNISDITAALFQGGVYYGARDNRTTLMADPYITPTSFDGSQGFQIIIFRVPGLANYLTPIDLYVIVDCPGTDISKYKLKGIVTNSRFFPTVADLRAAFEAGELVQEFAHSKDSSWLLDNYHPDMGTRDLEEQFAPQNLEIGGKRYKLDEKQQYVEYLGWSFYVAYTRSLGIMYYDIRFKGERILYELSMQEAAAQYGGFTPKAAGTVYHDTYFELGTNISPLVEGYDCPFGSTFWNMTYHTGNKTTINQKAICIFEQDSGFPLSRHRYGGGSSEYGFEHLGSTKGSALTVRSIATVGNYDYLFDYMFHVDGSLEVMVRASGYLQSSFYYKDQGNWGPRIAEATQGSLHDHVLTWKADFDVIDSNNSLQLTRLQALNTTQPWFPELGTFEQLTLNKSIIATEKQWNWDDNSQAMYCVLSKSAKNAWGEPRGYRIIPRLMNMHLSTLNSPFSLRNLPFAKSHAAVTRQHDNEPYANSVQNLNLPMKPQQDFAKFFDGESIDGEDLVVWFNLGMHHFTRAEDIPVTLFTEAVSSIMFAPQNFFDKAQDVDLQNRRWITPDPATKGLNVETYGVELPQCKIELEEPGLKVGKVSKTDSSQ</sequence>
<dbReference type="InterPro" id="IPR036460">
    <property type="entry name" value="Cu_amine_oxidase_C_sf"/>
</dbReference>
<evidence type="ECO:0000259" key="13">
    <source>
        <dbReference type="Pfam" id="PF09248"/>
    </source>
</evidence>
<dbReference type="GO" id="GO:0009308">
    <property type="term" value="P:amine metabolic process"/>
    <property type="evidence" value="ECO:0007669"/>
    <property type="project" value="UniProtKB-UniRule"/>
</dbReference>
<dbReference type="GeneID" id="41974386"/>
<dbReference type="InterPro" id="IPR015800">
    <property type="entry name" value="Cu_amine_oxidase_N2"/>
</dbReference>
<dbReference type="Pfam" id="PF01179">
    <property type="entry name" value="Cu_amine_oxid"/>
    <property type="match status" value="1"/>
</dbReference>
<comment type="PTM">
    <text evidence="8 9">Topaquinone (TPQ) is generated by copper-dependent autoxidation of a specific tyrosyl residue.</text>
</comment>
<feature type="modified residue" description="2',4',5'-topaquinone" evidence="8">
    <location>
        <position position="495"/>
    </location>
</feature>
<dbReference type="GO" id="GO:0048038">
    <property type="term" value="F:quinone binding"/>
    <property type="evidence" value="ECO:0007669"/>
    <property type="project" value="InterPro"/>
</dbReference>
<keyword evidence="4 7" id="KW-0801">TPQ</keyword>
<evidence type="ECO:0000259" key="12">
    <source>
        <dbReference type="Pfam" id="PF02727"/>
    </source>
</evidence>
<dbReference type="OrthoDB" id="3341590at2759"/>
<evidence type="ECO:0000313" key="15">
    <source>
        <dbReference type="Proteomes" id="UP000319257"/>
    </source>
</evidence>
<dbReference type="AlphaFoldDB" id="A0A507AQM8"/>
<evidence type="ECO:0000256" key="6">
    <source>
        <dbReference type="ARBA" id="ARBA00023008"/>
    </source>
</evidence>
<keyword evidence="10" id="KW-0732">Signal</keyword>
<dbReference type="Pfam" id="PF02727">
    <property type="entry name" value="Cu_amine_oxidN2"/>
    <property type="match status" value="1"/>
</dbReference>
<dbReference type="Gene3D" id="2.70.98.20">
    <property type="entry name" value="Copper amine oxidase, catalytic domain"/>
    <property type="match status" value="1"/>
</dbReference>
<feature type="active site" description="Proton acceptor" evidence="7">
    <location>
        <position position="406"/>
    </location>
</feature>
<keyword evidence="5 9" id="KW-0560">Oxidoreductase</keyword>
<dbReference type="InterPro" id="IPR000269">
    <property type="entry name" value="Cu_amine_oxidase"/>
</dbReference>
<dbReference type="STRING" id="1093900.A0A507AQM8"/>
<dbReference type="EC" id="1.4.3.-" evidence="9"/>
<dbReference type="SUPFAM" id="SSF54416">
    <property type="entry name" value="Amine oxidase N-terminal region"/>
    <property type="match status" value="2"/>
</dbReference>
<keyword evidence="3 9" id="KW-0479">Metal-binding</keyword>
<dbReference type="EMBL" id="SKBQ01000041">
    <property type="protein sequence ID" value="TPX12292.1"/>
    <property type="molecule type" value="Genomic_DNA"/>
</dbReference>
<dbReference type="Proteomes" id="UP000319257">
    <property type="component" value="Unassembled WGS sequence"/>
</dbReference>
<evidence type="ECO:0000256" key="3">
    <source>
        <dbReference type="ARBA" id="ARBA00022723"/>
    </source>
</evidence>
<dbReference type="Pfam" id="PF09248">
    <property type="entry name" value="DUF1965"/>
    <property type="match status" value="1"/>
</dbReference>
<dbReference type="GO" id="GO:0008131">
    <property type="term" value="F:primary methylamine oxidase activity"/>
    <property type="evidence" value="ECO:0007669"/>
    <property type="project" value="InterPro"/>
</dbReference>
<evidence type="ECO:0000256" key="2">
    <source>
        <dbReference type="ARBA" id="ARBA00007983"/>
    </source>
</evidence>
<evidence type="ECO:0000256" key="5">
    <source>
        <dbReference type="ARBA" id="ARBA00023002"/>
    </source>
</evidence>
<evidence type="ECO:0000259" key="11">
    <source>
        <dbReference type="Pfam" id="PF01179"/>
    </source>
</evidence>
<evidence type="ECO:0000256" key="10">
    <source>
        <dbReference type="SAM" id="SignalP"/>
    </source>
</evidence>
<comment type="cofactor">
    <cofactor evidence="9">
        <name>Cu cation</name>
        <dbReference type="ChEBI" id="CHEBI:23378"/>
    </cofactor>
    <text evidence="9">Contains 1 topaquinone per subunit.</text>
</comment>
<protein>
    <recommendedName>
        <fullName evidence="9">Amine oxidase</fullName>
        <ecNumber evidence="9">1.4.3.-</ecNumber>
    </recommendedName>
</protein>
<dbReference type="InterPro" id="IPR016182">
    <property type="entry name" value="Cu_amine_oxidase_N-reg"/>
</dbReference>